<comment type="caution">
    <text evidence="1">The sequence shown here is derived from an EMBL/GenBank/DDBJ whole genome shotgun (WGS) entry which is preliminary data.</text>
</comment>
<proteinExistence type="predicted"/>
<organism evidence="1 2">
    <name type="scientific">Ulvibacter antarcticus</name>
    <dbReference type="NCBI Taxonomy" id="442714"/>
    <lineage>
        <taxon>Bacteria</taxon>
        <taxon>Pseudomonadati</taxon>
        <taxon>Bacteroidota</taxon>
        <taxon>Flavobacteriia</taxon>
        <taxon>Flavobacteriales</taxon>
        <taxon>Flavobacteriaceae</taxon>
        <taxon>Ulvibacter</taxon>
    </lineage>
</organism>
<evidence type="ECO:0000313" key="1">
    <source>
        <dbReference type="EMBL" id="RMA58736.1"/>
    </source>
</evidence>
<gene>
    <name evidence="1" type="ORF">BXY75_2113</name>
</gene>
<keyword evidence="2" id="KW-1185">Reference proteome</keyword>
<dbReference type="Proteomes" id="UP000271339">
    <property type="component" value="Unassembled WGS sequence"/>
</dbReference>
<dbReference type="AlphaFoldDB" id="A0A3L9YDF6"/>
<dbReference type="EMBL" id="REFC01000013">
    <property type="protein sequence ID" value="RMA58736.1"/>
    <property type="molecule type" value="Genomic_DNA"/>
</dbReference>
<reference evidence="1 2" key="1">
    <citation type="submission" date="2018-10" db="EMBL/GenBank/DDBJ databases">
        <title>Genomic Encyclopedia of Archaeal and Bacterial Type Strains, Phase II (KMG-II): from individual species to whole genera.</title>
        <authorList>
            <person name="Goeker M."/>
        </authorList>
    </citation>
    <scope>NUCLEOTIDE SEQUENCE [LARGE SCALE GENOMIC DNA]</scope>
    <source>
        <strain evidence="1 2">DSM 23424</strain>
    </source>
</reference>
<sequence>MIFNNLVTFLKEKNEKRTKLSFITVRMSPYRFANRRHIRNRGLINNPF</sequence>
<accession>A0A3L9YDF6</accession>
<name>A0A3L9YDF6_9FLAO</name>
<evidence type="ECO:0000313" key="2">
    <source>
        <dbReference type="Proteomes" id="UP000271339"/>
    </source>
</evidence>
<protein>
    <submittedName>
        <fullName evidence="1">Uncharacterized protein</fullName>
    </submittedName>
</protein>